<dbReference type="Proteomes" id="UP001590951">
    <property type="component" value="Unassembled WGS sequence"/>
</dbReference>
<evidence type="ECO:0000313" key="2">
    <source>
        <dbReference type="EMBL" id="KAL2045911.1"/>
    </source>
</evidence>
<reference evidence="2 3" key="1">
    <citation type="submission" date="2024-09" db="EMBL/GenBank/DDBJ databases">
        <title>Rethinking Asexuality: The Enigmatic Case of Functional Sexual Genes in Lepraria (Stereocaulaceae).</title>
        <authorList>
            <person name="Doellman M."/>
            <person name="Sun Y."/>
            <person name="Barcenas-Pena A."/>
            <person name="Lumbsch H.T."/>
            <person name="Grewe F."/>
        </authorList>
    </citation>
    <scope>NUCLEOTIDE SEQUENCE [LARGE SCALE GENOMIC DNA]</scope>
    <source>
        <strain evidence="2 3">Grewe 0041</strain>
    </source>
</reference>
<proteinExistence type="inferred from homology"/>
<sequence>MNDAVVSTIRYAQADNEALLNEKAYILNYPTPPEIPKSNFVIDFFPGIKIHNLRTANLSYRENGLAIAKLPTCMPKENFDDEEKIEKIYLPEVHSCIRETLGVEEVYIFDYMIRKREPSFPFHPKTKDNAPQPALSAHIDYTTDEIRGRLQKYFQERADEFEQRWFQIIK</sequence>
<protein>
    <submittedName>
        <fullName evidence="2">Uncharacterized protein</fullName>
    </submittedName>
</protein>
<evidence type="ECO:0000313" key="3">
    <source>
        <dbReference type="Proteomes" id="UP001590951"/>
    </source>
</evidence>
<comment type="caution">
    <text evidence="2">The sequence shown here is derived from an EMBL/GenBank/DDBJ whole genome shotgun (WGS) entry which is preliminary data.</text>
</comment>
<name>A0ABR4AK79_9LECA</name>
<evidence type="ECO:0000256" key="1">
    <source>
        <dbReference type="ARBA" id="ARBA00023604"/>
    </source>
</evidence>
<keyword evidence="3" id="KW-1185">Reference proteome</keyword>
<dbReference type="InterPro" id="IPR044053">
    <property type="entry name" value="AsaB-like"/>
</dbReference>
<dbReference type="PANTHER" id="PTHR34598">
    <property type="entry name" value="BLL6449 PROTEIN"/>
    <property type="match status" value="1"/>
</dbReference>
<accession>A0ABR4AK79</accession>
<gene>
    <name evidence="2" type="ORF">ABVK25_011932</name>
</gene>
<dbReference type="PANTHER" id="PTHR34598:SF3">
    <property type="entry name" value="OXIDOREDUCTASE AN1597"/>
    <property type="match status" value="1"/>
</dbReference>
<comment type="similarity">
    <text evidence="1">Belongs to the asaB hydroxylase/desaturase family.</text>
</comment>
<organism evidence="2 3">
    <name type="scientific">Lepraria finkii</name>
    <dbReference type="NCBI Taxonomy" id="1340010"/>
    <lineage>
        <taxon>Eukaryota</taxon>
        <taxon>Fungi</taxon>
        <taxon>Dikarya</taxon>
        <taxon>Ascomycota</taxon>
        <taxon>Pezizomycotina</taxon>
        <taxon>Lecanoromycetes</taxon>
        <taxon>OSLEUM clade</taxon>
        <taxon>Lecanoromycetidae</taxon>
        <taxon>Lecanorales</taxon>
        <taxon>Lecanorineae</taxon>
        <taxon>Stereocaulaceae</taxon>
        <taxon>Lepraria</taxon>
    </lineage>
</organism>
<dbReference type="EMBL" id="JBHFEH010000130">
    <property type="protein sequence ID" value="KAL2045911.1"/>
    <property type="molecule type" value="Genomic_DNA"/>
</dbReference>